<dbReference type="EMBL" id="MNAN01000031">
    <property type="protein sequence ID" value="OHU95243.1"/>
    <property type="molecule type" value="Genomic_DNA"/>
</dbReference>
<dbReference type="OrthoDB" id="9804072at2"/>
<dbReference type="STRING" id="327939.BIW53_10995"/>
<dbReference type="SUPFAM" id="SSF51419">
    <property type="entry name" value="PLP-binding barrel"/>
    <property type="match status" value="1"/>
</dbReference>
<proteinExistence type="inferred from homology"/>
<dbReference type="FunFam" id="3.20.20.10:FF:000018">
    <property type="entry name" value="Pyridoxal phosphate homeostasis protein"/>
    <property type="match status" value="1"/>
</dbReference>
<feature type="modified residue" description="N6-(pyridoxal phosphate)lysine" evidence="2 3">
    <location>
        <position position="39"/>
    </location>
</feature>
<dbReference type="PROSITE" id="PS01211">
    <property type="entry name" value="UPF0001"/>
    <property type="match status" value="1"/>
</dbReference>
<accession>A0A1S1N5F9</accession>
<comment type="similarity">
    <text evidence="2 4">Belongs to the pyridoxal phosphate-binding protein YggS/PROSC family.</text>
</comment>
<name>A0A1S1N5F9_9GAMM</name>
<reference evidence="6 7" key="1">
    <citation type="submission" date="2016-10" db="EMBL/GenBank/DDBJ databases">
        <title>Pseudoalteromonas amylolytica sp. nov., isolated from the surface seawater.</title>
        <authorList>
            <person name="Wu Y.-H."/>
            <person name="Cheng H."/>
            <person name="Jin X.-B."/>
            <person name="Wang C.-S."/>
            <person name="Xu X.-W."/>
        </authorList>
    </citation>
    <scope>NUCLEOTIDE SEQUENCE [LARGE SCALE GENOMIC DNA]</scope>
    <source>
        <strain evidence="6 7">JCM 12483</strain>
    </source>
</reference>
<keyword evidence="1 2" id="KW-0663">Pyridoxal phosphate</keyword>
<dbReference type="GO" id="GO:0030170">
    <property type="term" value="F:pyridoxal phosphate binding"/>
    <property type="evidence" value="ECO:0007669"/>
    <property type="project" value="UniProtKB-UniRule"/>
</dbReference>
<organism evidence="6 7">
    <name type="scientific">Pseudoalteromonas byunsanensis</name>
    <dbReference type="NCBI Taxonomy" id="327939"/>
    <lineage>
        <taxon>Bacteria</taxon>
        <taxon>Pseudomonadati</taxon>
        <taxon>Pseudomonadota</taxon>
        <taxon>Gammaproteobacteria</taxon>
        <taxon>Alteromonadales</taxon>
        <taxon>Pseudoalteromonadaceae</taxon>
        <taxon>Pseudoalteromonas</taxon>
    </lineage>
</organism>
<keyword evidence="7" id="KW-1185">Reference proteome</keyword>
<dbReference type="RefSeq" id="WP_070991926.1">
    <property type="nucleotide sequence ID" value="NZ_CBCSHD010000002.1"/>
</dbReference>
<evidence type="ECO:0000313" key="7">
    <source>
        <dbReference type="Proteomes" id="UP000180253"/>
    </source>
</evidence>
<evidence type="ECO:0000256" key="3">
    <source>
        <dbReference type="PIRSR" id="PIRSR004848-1"/>
    </source>
</evidence>
<evidence type="ECO:0000256" key="2">
    <source>
        <dbReference type="HAMAP-Rule" id="MF_02087"/>
    </source>
</evidence>
<dbReference type="HAMAP" id="MF_02087">
    <property type="entry name" value="PLP_homeostasis"/>
    <property type="match status" value="1"/>
</dbReference>
<dbReference type="Gene3D" id="3.20.20.10">
    <property type="entry name" value="Alanine racemase"/>
    <property type="match status" value="1"/>
</dbReference>
<evidence type="ECO:0000256" key="1">
    <source>
        <dbReference type="ARBA" id="ARBA00022898"/>
    </source>
</evidence>
<comment type="function">
    <text evidence="2">Pyridoxal 5'-phosphate (PLP)-binding protein, which is involved in PLP homeostasis.</text>
</comment>
<protein>
    <recommendedName>
        <fullName evidence="2">Pyridoxal phosphate homeostasis protein</fullName>
        <shortName evidence="2">PLP homeostasis protein</shortName>
    </recommendedName>
</protein>
<evidence type="ECO:0000259" key="5">
    <source>
        <dbReference type="Pfam" id="PF01168"/>
    </source>
</evidence>
<dbReference type="CDD" id="cd06824">
    <property type="entry name" value="PLPDE_III_Yggs_like"/>
    <property type="match status" value="1"/>
</dbReference>
<dbReference type="PIRSF" id="PIRSF004848">
    <property type="entry name" value="YBL036c_PLPDEIII"/>
    <property type="match status" value="1"/>
</dbReference>
<dbReference type="Pfam" id="PF01168">
    <property type="entry name" value="Ala_racemase_N"/>
    <property type="match status" value="1"/>
</dbReference>
<dbReference type="AlphaFoldDB" id="A0A1S1N5F9"/>
<dbReference type="Proteomes" id="UP000180253">
    <property type="component" value="Unassembled WGS sequence"/>
</dbReference>
<dbReference type="PANTHER" id="PTHR10146">
    <property type="entry name" value="PROLINE SYNTHETASE CO-TRANSCRIBED BACTERIAL HOMOLOG PROTEIN"/>
    <property type="match status" value="1"/>
</dbReference>
<gene>
    <name evidence="6" type="ORF">BIW53_10995</name>
</gene>
<comment type="cofactor">
    <cofactor evidence="3">
        <name>pyridoxal 5'-phosphate</name>
        <dbReference type="ChEBI" id="CHEBI:597326"/>
    </cofactor>
</comment>
<dbReference type="PANTHER" id="PTHR10146:SF14">
    <property type="entry name" value="PYRIDOXAL PHOSPHATE HOMEOSTASIS PROTEIN"/>
    <property type="match status" value="1"/>
</dbReference>
<dbReference type="InterPro" id="IPR029066">
    <property type="entry name" value="PLP-binding_barrel"/>
</dbReference>
<dbReference type="NCBIfam" id="TIGR00044">
    <property type="entry name" value="YggS family pyridoxal phosphate-dependent enzyme"/>
    <property type="match status" value="1"/>
</dbReference>
<sequence>MVTIAERLKSAYARVEKAAQQRQSDHFNDQPVTILAVSKTKPVELIEQAYIHGHRQFGESYVQEAVDKVIHLKEKRDIEWHFIGPIQSNKSRLIAEHFSWVQSVDREKIARRLNEQRPNNLLPLNVLIQVNISADENKSGCRLEEIDQLAEFIHNCRQLTLRGLMTITEQTDDKNKQLQYFQQMKACFDRLKDQYPQLDTLSMGMSGDLEPAIAAGATMVRIGTDIFGSRK</sequence>
<dbReference type="InterPro" id="IPR011078">
    <property type="entry name" value="PyrdxlP_homeostasis"/>
</dbReference>
<dbReference type="InterPro" id="IPR001608">
    <property type="entry name" value="Ala_racemase_N"/>
</dbReference>
<evidence type="ECO:0000313" key="6">
    <source>
        <dbReference type="EMBL" id="OHU95243.1"/>
    </source>
</evidence>
<feature type="domain" description="Alanine racemase N-terminal" evidence="5">
    <location>
        <begin position="30"/>
        <end position="230"/>
    </location>
</feature>
<evidence type="ECO:0000256" key="4">
    <source>
        <dbReference type="RuleBase" id="RU004514"/>
    </source>
</evidence>
<comment type="caution">
    <text evidence="6">The sequence shown here is derived from an EMBL/GenBank/DDBJ whole genome shotgun (WGS) entry which is preliminary data.</text>
</comment>